<keyword evidence="1" id="KW-0472">Membrane</keyword>
<gene>
    <name evidence="3" type="ORF">COV08_00230</name>
</gene>
<evidence type="ECO:0000259" key="2">
    <source>
        <dbReference type="PROSITE" id="PS50093"/>
    </source>
</evidence>
<dbReference type="Proteomes" id="UP000230431">
    <property type="component" value="Unassembled WGS sequence"/>
</dbReference>
<dbReference type="AlphaFoldDB" id="A0A2H0RII4"/>
<organism evidence="3 4">
    <name type="scientific">Candidatus Vogelbacteria bacterium CG10_big_fil_rev_8_21_14_0_10_49_38</name>
    <dbReference type="NCBI Taxonomy" id="1975043"/>
    <lineage>
        <taxon>Bacteria</taxon>
        <taxon>Candidatus Vogeliibacteriota</taxon>
    </lineage>
</organism>
<evidence type="ECO:0000313" key="3">
    <source>
        <dbReference type="EMBL" id="PIR46349.1"/>
    </source>
</evidence>
<sequence>MSQSVTSHKLGWIALAGLLSVAVLGFLPVVDRTVQAQADNQLRGWAWSDNIGWISFNSQNVGAGGNAAYSVRLNSDETLEGYAWSDNIGWIRFDPSYTGVSGQGDNWGAKIVGDALTGWARACAVFASGCAGTLRNDSELGGWDGWIKMTNVDITVQADGTRKLGGFAWGDLNLGWVSFAWTDFGGGGGGNNDNPCPGGVCLPPGGENSLSCTVASTGSSNTYLFTGTGAASYDWYVSNGSSNDLQGSGSPFEFSFTEVGTYTVTMQPYDGSGVPLSPPISCAGNPVEITEGDPIPEEVCEISFVNSSDNFISYSNDNDLNLVSPKINLDVSVACVGEENNRLESNLDSRFDLVCASDQDGPYTIGTCANLTPGSYWISVQLNGAFPQTSFGQDDLSLQLFNGENSSAPLESYFDYSVVAGT</sequence>
<evidence type="ECO:0000256" key="1">
    <source>
        <dbReference type="SAM" id="Phobius"/>
    </source>
</evidence>
<evidence type="ECO:0000313" key="4">
    <source>
        <dbReference type="Proteomes" id="UP000230431"/>
    </source>
</evidence>
<dbReference type="PROSITE" id="PS50093">
    <property type="entry name" value="PKD"/>
    <property type="match status" value="1"/>
</dbReference>
<dbReference type="InterPro" id="IPR000601">
    <property type="entry name" value="PKD_dom"/>
</dbReference>
<keyword evidence="1" id="KW-0812">Transmembrane</keyword>
<proteinExistence type="predicted"/>
<feature type="domain" description="PKD" evidence="2">
    <location>
        <begin position="226"/>
        <end position="273"/>
    </location>
</feature>
<keyword evidence="1" id="KW-1133">Transmembrane helix</keyword>
<feature type="transmembrane region" description="Helical" evidence="1">
    <location>
        <begin position="12"/>
        <end position="30"/>
    </location>
</feature>
<name>A0A2H0RII4_9BACT</name>
<accession>A0A2H0RII4</accession>
<comment type="caution">
    <text evidence="3">The sequence shown here is derived from an EMBL/GenBank/DDBJ whole genome shotgun (WGS) entry which is preliminary data.</text>
</comment>
<dbReference type="EMBL" id="PCYK01000003">
    <property type="protein sequence ID" value="PIR46349.1"/>
    <property type="molecule type" value="Genomic_DNA"/>
</dbReference>
<protein>
    <recommendedName>
        <fullName evidence="2">PKD domain-containing protein</fullName>
    </recommendedName>
</protein>
<reference evidence="3 4" key="1">
    <citation type="submission" date="2017-09" db="EMBL/GenBank/DDBJ databases">
        <title>Depth-based differentiation of microbial function through sediment-hosted aquifers and enrichment of novel symbionts in the deep terrestrial subsurface.</title>
        <authorList>
            <person name="Probst A.J."/>
            <person name="Ladd B."/>
            <person name="Jarett J.K."/>
            <person name="Geller-Mcgrath D.E."/>
            <person name="Sieber C.M."/>
            <person name="Emerson J.B."/>
            <person name="Anantharaman K."/>
            <person name="Thomas B.C."/>
            <person name="Malmstrom R."/>
            <person name="Stieglmeier M."/>
            <person name="Klingl A."/>
            <person name="Woyke T."/>
            <person name="Ryan C.M."/>
            <person name="Banfield J.F."/>
        </authorList>
    </citation>
    <scope>NUCLEOTIDE SEQUENCE [LARGE SCALE GENOMIC DNA]</scope>
    <source>
        <strain evidence="3">CG10_big_fil_rev_8_21_14_0_10_49_38</strain>
    </source>
</reference>